<evidence type="ECO:0000256" key="2">
    <source>
        <dbReference type="ARBA" id="ARBA00022980"/>
    </source>
</evidence>
<organism evidence="7 8">
    <name type="scientific">Alligator sinensis</name>
    <name type="common">Chinese alligator</name>
    <dbReference type="NCBI Taxonomy" id="38654"/>
    <lineage>
        <taxon>Eukaryota</taxon>
        <taxon>Metazoa</taxon>
        <taxon>Chordata</taxon>
        <taxon>Craniata</taxon>
        <taxon>Vertebrata</taxon>
        <taxon>Euteleostomi</taxon>
        <taxon>Archelosauria</taxon>
        <taxon>Archosauria</taxon>
        <taxon>Crocodylia</taxon>
        <taxon>Alligatoridae</taxon>
        <taxon>Alligatorinae</taxon>
        <taxon>Alligator</taxon>
    </lineage>
</organism>
<dbReference type="KEGG" id="asn:102371405"/>
<keyword evidence="7" id="KW-1185">Reference proteome</keyword>
<dbReference type="PROSITE" id="PS00051">
    <property type="entry name" value="RIBOSOMAL_L39E"/>
    <property type="match status" value="1"/>
</dbReference>
<name>A0A3Q0H5L8_ALLSI</name>
<dbReference type="Proteomes" id="UP000189705">
    <property type="component" value="Unplaced"/>
</dbReference>
<dbReference type="InParanoid" id="A0A3Q0H5L8"/>
<dbReference type="InterPro" id="IPR020083">
    <property type="entry name" value="Ribosomal_eL39_CS"/>
</dbReference>
<evidence type="ECO:0000256" key="3">
    <source>
        <dbReference type="ARBA" id="ARBA00023274"/>
    </source>
</evidence>
<dbReference type="RefSeq" id="XP_025065708.1">
    <property type="nucleotide sequence ID" value="XM_025209923.1"/>
</dbReference>
<dbReference type="GeneID" id="102371405"/>
<evidence type="ECO:0000313" key="8">
    <source>
        <dbReference type="RefSeq" id="XP_025065708.1"/>
    </source>
</evidence>
<dbReference type="GO" id="GO:0003735">
    <property type="term" value="F:structural constituent of ribosome"/>
    <property type="evidence" value="ECO:0007669"/>
    <property type="project" value="InterPro"/>
</dbReference>
<dbReference type="InterPro" id="IPR000077">
    <property type="entry name" value="Ribosomal_eL39"/>
</dbReference>
<keyword evidence="3" id="KW-0687">Ribonucleoprotein</keyword>
<dbReference type="GO" id="GO:0006412">
    <property type="term" value="P:translation"/>
    <property type="evidence" value="ECO:0007669"/>
    <property type="project" value="InterPro"/>
</dbReference>
<dbReference type="FunFam" id="1.10.1620.10:FF:000001">
    <property type="entry name" value="60S ribosomal protein-like L39"/>
    <property type="match status" value="1"/>
</dbReference>
<dbReference type="SUPFAM" id="SSF48662">
    <property type="entry name" value="Ribosomal protein L39e"/>
    <property type="match status" value="1"/>
</dbReference>
<evidence type="ECO:0000313" key="7">
    <source>
        <dbReference type="Proteomes" id="UP000189705"/>
    </source>
</evidence>
<dbReference type="Gene3D" id="1.10.1620.10">
    <property type="entry name" value="Ribosomal protein L39e"/>
    <property type="match status" value="1"/>
</dbReference>
<dbReference type="HAMAP" id="MF_00629">
    <property type="entry name" value="Ribosomal_eL39"/>
    <property type="match status" value="1"/>
</dbReference>
<dbReference type="STRING" id="38654.A0A3Q0H5L8"/>
<feature type="region of interest" description="Disordered" evidence="6">
    <location>
        <begin position="37"/>
        <end position="58"/>
    </location>
</feature>
<proteinExistence type="inferred from homology"/>
<dbReference type="InterPro" id="IPR023626">
    <property type="entry name" value="Ribosomal_eL39_dom_sf"/>
</dbReference>
<gene>
    <name evidence="8" type="primary">RPL39</name>
</gene>
<dbReference type="CTD" id="6170"/>
<comment type="similarity">
    <text evidence="1">Belongs to the eukaryotic ribosomal protein eL39 family.</text>
</comment>
<sequence length="135" mass="15748">MVNRCDQLALESHLLHPSRLWDICFSVCRGAARRRCPGRAAPPPVSHQPPRRPLALPLPARGGRQQQLLQLFSLFLSLPLPPPPQSSHKTFKIKRYLAKKQKQNRPIPQWIRMKTGNKIRYNSKRRHWRRTKLGL</sequence>
<evidence type="ECO:0000256" key="4">
    <source>
        <dbReference type="ARBA" id="ARBA00035234"/>
    </source>
</evidence>
<dbReference type="PANTHER" id="PTHR19970:SF0">
    <property type="entry name" value="LARGE RIBOSOMAL SUBUNIT PROTEIN EL39"/>
    <property type="match status" value="1"/>
</dbReference>
<evidence type="ECO:0000256" key="5">
    <source>
        <dbReference type="ARBA" id="ARBA00035339"/>
    </source>
</evidence>
<reference evidence="8" key="1">
    <citation type="submission" date="2025-08" db="UniProtKB">
        <authorList>
            <consortium name="RefSeq"/>
        </authorList>
    </citation>
    <scope>IDENTIFICATION</scope>
</reference>
<keyword evidence="2 8" id="KW-0689">Ribosomal protein</keyword>
<dbReference type="Pfam" id="PF00832">
    <property type="entry name" value="Ribosomal_L39"/>
    <property type="match status" value="1"/>
</dbReference>
<evidence type="ECO:0000256" key="6">
    <source>
        <dbReference type="SAM" id="MobiDB-lite"/>
    </source>
</evidence>
<dbReference type="PANTHER" id="PTHR19970">
    <property type="entry name" value="RIBOSOMAL PROTEIN L39E"/>
    <property type="match status" value="1"/>
</dbReference>
<dbReference type="AlphaFoldDB" id="A0A3Q0H5L8"/>
<dbReference type="GO" id="GO:0022625">
    <property type="term" value="C:cytosolic large ribosomal subunit"/>
    <property type="evidence" value="ECO:0007669"/>
    <property type="project" value="TreeGrafter"/>
</dbReference>
<accession>A0A3Q0H5L8</accession>
<protein>
    <recommendedName>
        <fullName evidence="4">Large ribosomal subunit protein eL39</fullName>
    </recommendedName>
    <alternativeName>
        <fullName evidence="5">60S ribosomal protein L39</fullName>
    </alternativeName>
</protein>
<evidence type="ECO:0000256" key="1">
    <source>
        <dbReference type="ARBA" id="ARBA00009339"/>
    </source>
</evidence>